<dbReference type="EMBL" id="CP029554">
    <property type="protein sequence ID" value="AXE36978.1"/>
    <property type="molecule type" value="Genomic_DNA"/>
</dbReference>
<dbReference type="InterPro" id="IPR010131">
    <property type="entry name" value="MdtP/NodT-like"/>
</dbReference>
<keyword evidence="4 9" id="KW-0812">Transmembrane</keyword>
<gene>
    <name evidence="10" type="ORF">DK843_11000</name>
</gene>
<dbReference type="GO" id="GO:0015562">
    <property type="term" value="F:efflux transmembrane transporter activity"/>
    <property type="evidence" value="ECO:0007669"/>
    <property type="project" value="InterPro"/>
</dbReference>
<dbReference type="KEGG" id="chrb:DK843_11000"/>
<dbReference type="PANTHER" id="PTHR30203:SF20">
    <property type="entry name" value="MULTIDRUG RESISTANCE OUTER MEMBRANE PROTEIN MDTP-RELATED"/>
    <property type="match status" value="1"/>
</dbReference>
<evidence type="ECO:0000256" key="6">
    <source>
        <dbReference type="ARBA" id="ARBA00023136"/>
    </source>
</evidence>
<evidence type="ECO:0000256" key="7">
    <source>
        <dbReference type="ARBA" id="ARBA00023139"/>
    </source>
</evidence>
<organism evidence="10 11">
    <name type="scientific">Chromobacterium phragmitis</name>
    <dbReference type="NCBI Taxonomy" id="2202141"/>
    <lineage>
        <taxon>Bacteria</taxon>
        <taxon>Pseudomonadati</taxon>
        <taxon>Pseudomonadota</taxon>
        <taxon>Betaproteobacteria</taxon>
        <taxon>Neisseriales</taxon>
        <taxon>Chromobacteriaceae</taxon>
        <taxon>Chromobacterium</taxon>
    </lineage>
</organism>
<comment type="similarity">
    <text evidence="2 9">Belongs to the outer membrane factor (OMF) (TC 1.B.17) family.</text>
</comment>
<keyword evidence="8 9" id="KW-0449">Lipoprotein</keyword>
<dbReference type="AlphaFoldDB" id="A0A344UNY0"/>
<evidence type="ECO:0000256" key="4">
    <source>
        <dbReference type="ARBA" id="ARBA00022692"/>
    </source>
</evidence>
<evidence type="ECO:0000256" key="8">
    <source>
        <dbReference type="ARBA" id="ARBA00023288"/>
    </source>
</evidence>
<dbReference type="PANTHER" id="PTHR30203">
    <property type="entry name" value="OUTER MEMBRANE CATION EFFLUX PROTEIN"/>
    <property type="match status" value="1"/>
</dbReference>
<dbReference type="Gene3D" id="2.20.200.10">
    <property type="entry name" value="Outer membrane efflux proteins (OEP)"/>
    <property type="match status" value="1"/>
</dbReference>
<sequence length="460" mass="49837">MLLISAVLSGCASFGPDAAPDRMTDADQLKLAVSAQQNIRADWWRQLNDAELDKLVDAALQDSPSLKLAAARLRQARAAVGIVESKDGPQLDAMANMAQIHADPIKALPHNDKNYINAYTAALVGSWEFDFWGKNHAAVSAALGQQQAVAYEGQQTRLLLTQAVVAQYTQLQRSQAQAELLTQRLAIAQSRQKLTQARINAGLLPGDNQRGNEVSIERLQQQKSALDNDITRSRHALAALTGQGPEQQNAPSPAKLAAAPEPALDRLDANLLGRRPDIAAQRARVESMSASVKEARAEFYPNVKLTAFAGQSSLELDQLWKRGSSLWGFMPAISLPLFHSGQLQSNLARQQAGYDMAVQQYNQTVFDALRDAADAVSGWQNSQRQLQQSDRALQSSRKANEAMAARLRAGLVNKLSLLDAQDALLSQQSANIDAKAATRLAWATLNTALGGGFDQQPAPR</sequence>
<comment type="subcellular location">
    <subcellularLocation>
        <location evidence="9">Cell membrane</location>
        <topology evidence="9">Lipid-anchor</topology>
    </subcellularLocation>
    <subcellularLocation>
        <location evidence="1">Membrane</location>
    </subcellularLocation>
</comment>
<dbReference type="SUPFAM" id="SSF56954">
    <property type="entry name" value="Outer membrane efflux proteins (OEP)"/>
    <property type="match status" value="1"/>
</dbReference>
<dbReference type="NCBIfam" id="TIGR01845">
    <property type="entry name" value="outer_NodT"/>
    <property type="match status" value="1"/>
</dbReference>
<dbReference type="Pfam" id="PF02321">
    <property type="entry name" value="OEP"/>
    <property type="match status" value="2"/>
</dbReference>
<evidence type="ECO:0000256" key="9">
    <source>
        <dbReference type="RuleBase" id="RU362097"/>
    </source>
</evidence>
<dbReference type="InterPro" id="IPR003423">
    <property type="entry name" value="OMP_efflux"/>
</dbReference>
<protein>
    <submittedName>
        <fullName evidence="10">RND transporter</fullName>
    </submittedName>
</protein>
<accession>A0A344UNY0</accession>
<evidence type="ECO:0000256" key="5">
    <source>
        <dbReference type="ARBA" id="ARBA00022729"/>
    </source>
</evidence>
<evidence type="ECO:0000256" key="3">
    <source>
        <dbReference type="ARBA" id="ARBA00022452"/>
    </source>
</evidence>
<keyword evidence="3 9" id="KW-1134">Transmembrane beta strand</keyword>
<reference evidence="10 11" key="1">
    <citation type="submission" date="2018-05" db="EMBL/GenBank/DDBJ databases">
        <title>Genome sequencing, assembly and analysis of the novel insecticidal bacterium, Chromobacterium phragmitis.</title>
        <authorList>
            <person name="Sparks M.E."/>
            <person name="Blackburn M.B."/>
            <person name="Gundersen-Rindal D.E."/>
        </authorList>
    </citation>
    <scope>NUCLEOTIDE SEQUENCE [LARGE SCALE GENOMIC DNA]</scope>
    <source>
        <strain evidence="10">IIBBL 274-1</strain>
    </source>
</reference>
<name>A0A344UNY0_9NEIS</name>
<keyword evidence="7 9" id="KW-0564">Palmitate</keyword>
<evidence type="ECO:0000256" key="1">
    <source>
        <dbReference type="ARBA" id="ARBA00004370"/>
    </source>
</evidence>
<dbReference type="Gene3D" id="1.20.1600.10">
    <property type="entry name" value="Outer membrane efflux proteins (OEP)"/>
    <property type="match status" value="1"/>
</dbReference>
<keyword evidence="5" id="KW-0732">Signal</keyword>
<proteinExistence type="inferred from homology"/>
<evidence type="ECO:0000313" key="11">
    <source>
        <dbReference type="Proteomes" id="UP000252038"/>
    </source>
</evidence>
<dbReference type="GO" id="GO:0005886">
    <property type="term" value="C:plasma membrane"/>
    <property type="evidence" value="ECO:0007669"/>
    <property type="project" value="UniProtKB-SubCell"/>
</dbReference>
<evidence type="ECO:0000313" key="10">
    <source>
        <dbReference type="EMBL" id="AXE36978.1"/>
    </source>
</evidence>
<evidence type="ECO:0000256" key="2">
    <source>
        <dbReference type="ARBA" id="ARBA00007613"/>
    </source>
</evidence>
<keyword evidence="6 9" id="KW-0472">Membrane</keyword>
<dbReference type="Proteomes" id="UP000252038">
    <property type="component" value="Chromosome"/>
</dbReference>